<reference evidence="2" key="2">
    <citation type="submission" date="2020-05" db="UniProtKB">
        <authorList>
            <consortium name="EnsemblMetazoa"/>
        </authorList>
    </citation>
    <scope>IDENTIFICATION</scope>
</reference>
<dbReference type="EMBL" id="KE524854">
    <property type="protein sequence ID" value="KFB37774.1"/>
    <property type="molecule type" value="Genomic_DNA"/>
</dbReference>
<evidence type="ECO:0000313" key="1">
    <source>
        <dbReference type="EMBL" id="KFB37774.1"/>
    </source>
</evidence>
<organism evidence="1">
    <name type="scientific">Anopheles sinensis</name>
    <name type="common">Mosquito</name>
    <dbReference type="NCBI Taxonomy" id="74873"/>
    <lineage>
        <taxon>Eukaryota</taxon>
        <taxon>Metazoa</taxon>
        <taxon>Ecdysozoa</taxon>
        <taxon>Arthropoda</taxon>
        <taxon>Hexapoda</taxon>
        <taxon>Insecta</taxon>
        <taxon>Pterygota</taxon>
        <taxon>Neoptera</taxon>
        <taxon>Endopterygota</taxon>
        <taxon>Diptera</taxon>
        <taxon>Nematocera</taxon>
        <taxon>Culicoidea</taxon>
        <taxon>Culicidae</taxon>
        <taxon>Anophelinae</taxon>
        <taxon>Anopheles</taxon>
    </lineage>
</organism>
<name>A0A084VII0_ANOSI</name>
<dbReference type="Gene3D" id="3.60.10.10">
    <property type="entry name" value="Endonuclease/exonuclease/phosphatase"/>
    <property type="match status" value="1"/>
</dbReference>
<dbReference type="InterPro" id="IPR036691">
    <property type="entry name" value="Endo/exonu/phosph_ase_sf"/>
</dbReference>
<gene>
    <name evidence="1" type="ORF">ZHAS_00005090</name>
</gene>
<evidence type="ECO:0008006" key="4">
    <source>
        <dbReference type="Google" id="ProtNLM"/>
    </source>
</evidence>
<evidence type="ECO:0000313" key="3">
    <source>
        <dbReference type="Proteomes" id="UP000030765"/>
    </source>
</evidence>
<evidence type="ECO:0000313" key="2">
    <source>
        <dbReference type="EnsemblMetazoa" id="ASIC005090-PA"/>
    </source>
</evidence>
<accession>A0A084VII0</accession>
<keyword evidence="3" id="KW-1185">Reference proteome</keyword>
<dbReference type="Proteomes" id="UP000030765">
    <property type="component" value="Unassembled WGS sequence"/>
</dbReference>
<proteinExistence type="predicted"/>
<dbReference type="EMBL" id="ATLV01013356">
    <property type="status" value="NOT_ANNOTATED_CDS"/>
    <property type="molecule type" value="Genomic_DNA"/>
</dbReference>
<dbReference type="SUPFAM" id="SSF56219">
    <property type="entry name" value="DNase I-like"/>
    <property type="match status" value="1"/>
</dbReference>
<protein>
    <recommendedName>
        <fullName evidence="4">Endonuclease/exonuclease/phosphatase domain-containing protein</fullName>
    </recommendedName>
</protein>
<reference evidence="1 3" key="1">
    <citation type="journal article" date="2014" name="BMC Genomics">
        <title>Genome sequence of Anopheles sinensis provides insight into genetics basis of mosquito competence for malaria parasites.</title>
        <authorList>
            <person name="Zhou D."/>
            <person name="Zhang D."/>
            <person name="Ding G."/>
            <person name="Shi L."/>
            <person name="Hou Q."/>
            <person name="Ye Y."/>
            <person name="Xu Y."/>
            <person name="Zhou H."/>
            <person name="Xiong C."/>
            <person name="Li S."/>
            <person name="Yu J."/>
            <person name="Hong S."/>
            <person name="Yu X."/>
            <person name="Zou P."/>
            <person name="Chen C."/>
            <person name="Chang X."/>
            <person name="Wang W."/>
            <person name="Lv Y."/>
            <person name="Sun Y."/>
            <person name="Ma L."/>
            <person name="Shen B."/>
            <person name="Zhu C."/>
        </authorList>
    </citation>
    <scope>NUCLEOTIDE SEQUENCE [LARGE SCALE GENOMIC DNA]</scope>
</reference>
<sequence length="106" mass="12174">MNHKTCFLSLEAVWVRIKHRGSFLHLGAIYIPPYQSSSSVTFERLVNYGIGALTEQLIIAGDLNLPSIMWSPDPETPPIFLSFSFAQRDVVFKSREFEIHTDDNWM</sequence>
<dbReference type="VEuPathDB" id="VectorBase:ASIC005090"/>
<dbReference type="AlphaFoldDB" id="A0A084VII0"/>
<dbReference type="EnsemblMetazoa" id="ASIC005090-RA">
    <property type="protein sequence ID" value="ASIC005090-PA"/>
    <property type="gene ID" value="ASIC005090"/>
</dbReference>